<evidence type="ECO:0000256" key="6">
    <source>
        <dbReference type="ARBA" id="ARBA00022989"/>
    </source>
</evidence>
<evidence type="ECO:0000256" key="2">
    <source>
        <dbReference type="ARBA" id="ARBA00022516"/>
    </source>
</evidence>
<dbReference type="GO" id="GO:0019367">
    <property type="term" value="P:fatty acid elongation, saturated fatty acid"/>
    <property type="evidence" value="ECO:0007669"/>
    <property type="project" value="TreeGrafter"/>
</dbReference>
<organism evidence="11 12">
    <name type="scientific">Aphanomyces euteiches</name>
    <dbReference type="NCBI Taxonomy" id="100861"/>
    <lineage>
        <taxon>Eukaryota</taxon>
        <taxon>Sar</taxon>
        <taxon>Stramenopiles</taxon>
        <taxon>Oomycota</taxon>
        <taxon>Saprolegniomycetes</taxon>
        <taxon>Saprolegniales</taxon>
        <taxon>Verrucalvaceae</taxon>
        <taxon>Aphanomyces</taxon>
    </lineage>
</organism>
<dbReference type="GO" id="GO:0005789">
    <property type="term" value="C:endoplasmic reticulum membrane"/>
    <property type="evidence" value="ECO:0007669"/>
    <property type="project" value="TreeGrafter"/>
</dbReference>
<dbReference type="AlphaFoldDB" id="A0A6G0X5T4"/>
<dbReference type="EC" id="2.3.1.-" evidence="10"/>
<keyword evidence="9 10" id="KW-0275">Fatty acid biosynthesis</keyword>
<feature type="transmembrane region" description="Helical" evidence="10">
    <location>
        <begin position="183"/>
        <end position="202"/>
    </location>
</feature>
<evidence type="ECO:0000256" key="1">
    <source>
        <dbReference type="ARBA" id="ARBA00004141"/>
    </source>
</evidence>
<keyword evidence="12" id="KW-1185">Reference proteome</keyword>
<gene>
    <name evidence="11" type="ORF">Ae201684_008173</name>
</gene>
<comment type="subcellular location">
    <subcellularLocation>
        <location evidence="1">Membrane</location>
        <topology evidence="1">Multi-pass membrane protein</topology>
    </subcellularLocation>
</comment>
<dbReference type="Proteomes" id="UP000481153">
    <property type="component" value="Unassembled WGS sequence"/>
</dbReference>
<keyword evidence="6 10" id="KW-1133">Transmembrane helix</keyword>
<evidence type="ECO:0000256" key="9">
    <source>
        <dbReference type="ARBA" id="ARBA00023160"/>
    </source>
</evidence>
<dbReference type="GO" id="GO:0034625">
    <property type="term" value="P:fatty acid elongation, monounsaturated fatty acid"/>
    <property type="evidence" value="ECO:0007669"/>
    <property type="project" value="TreeGrafter"/>
</dbReference>
<feature type="transmembrane region" description="Helical" evidence="10">
    <location>
        <begin position="147"/>
        <end position="171"/>
    </location>
</feature>
<dbReference type="PANTHER" id="PTHR11157">
    <property type="entry name" value="FATTY ACID ACYL TRANSFERASE-RELATED"/>
    <property type="match status" value="1"/>
</dbReference>
<comment type="caution">
    <text evidence="11">The sequence shown here is derived from an EMBL/GenBank/DDBJ whole genome shotgun (WGS) entry which is preliminary data.</text>
</comment>
<dbReference type="PANTHER" id="PTHR11157:SF17">
    <property type="entry name" value="ELONGATION OF VERY LONG CHAIN FATTY ACIDS PROTEIN 6"/>
    <property type="match status" value="1"/>
</dbReference>
<evidence type="ECO:0000256" key="5">
    <source>
        <dbReference type="ARBA" id="ARBA00022832"/>
    </source>
</evidence>
<evidence type="ECO:0000256" key="3">
    <source>
        <dbReference type="ARBA" id="ARBA00022679"/>
    </source>
</evidence>
<protein>
    <recommendedName>
        <fullName evidence="10">Elongation of fatty acids protein</fullName>
        <ecNumber evidence="10">2.3.1.-</ecNumber>
    </recommendedName>
</protein>
<feature type="transmembrane region" description="Helical" evidence="10">
    <location>
        <begin position="114"/>
        <end position="135"/>
    </location>
</feature>
<accession>A0A6G0X5T4</accession>
<evidence type="ECO:0000313" key="11">
    <source>
        <dbReference type="EMBL" id="KAF0735257.1"/>
    </source>
</evidence>
<keyword evidence="5 10" id="KW-0276">Fatty acid metabolism</keyword>
<dbReference type="GO" id="GO:0030148">
    <property type="term" value="P:sphingolipid biosynthetic process"/>
    <property type="evidence" value="ECO:0007669"/>
    <property type="project" value="TreeGrafter"/>
</dbReference>
<keyword evidence="7 10" id="KW-0443">Lipid metabolism</keyword>
<feature type="transmembrane region" description="Helical" evidence="10">
    <location>
        <begin position="61"/>
        <end position="83"/>
    </location>
</feature>
<keyword evidence="2 10" id="KW-0444">Lipid biosynthesis</keyword>
<dbReference type="Pfam" id="PF01151">
    <property type="entry name" value="ELO"/>
    <property type="match status" value="1"/>
</dbReference>
<dbReference type="GO" id="GO:0009922">
    <property type="term" value="F:fatty acid elongase activity"/>
    <property type="evidence" value="ECO:0007669"/>
    <property type="project" value="InterPro"/>
</dbReference>
<dbReference type="InterPro" id="IPR002076">
    <property type="entry name" value="ELO_fam"/>
</dbReference>
<evidence type="ECO:0000313" key="12">
    <source>
        <dbReference type="Proteomes" id="UP000481153"/>
    </source>
</evidence>
<dbReference type="EMBL" id="VJMJ01000100">
    <property type="protein sequence ID" value="KAF0735257.1"/>
    <property type="molecule type" value="Genomic_DNA"/>
</dbReference>
<reference evidence="11 12" key="1">
    <citation type="submission" date="2019-07" db="EMBL/GenBank/DDBJ databases">
        <title>Genomics analysis of Aphanomyces spp. identifies a new class of oomycete effector associated with host adaptation.</title>
        <authorList>
            <person name="Gaulin E."/>
        </authorList>
    </citation>
    <scope>NUCLEOTIDE SEQUENCE [LARGE SCALE GENOMIC DNA]</scope>
    <source>
        <strain evidence="11 12">ATCC 201684</strain>
    </source>
</reference>
<dbReference type="GO" id="GO:0034626">
    <property type="term" value="P:fatty acid elongation, polyunsaturated fatty acid"/>
    <property type="evidence" value="ECO:0007669"/>
    <property type="project" value="TreeGrafter"/>
</dbReference>
<comment type="catalytic activity">
    <reaction evidence="10">
        <text>an acyl-CoA + malonyl-CoA + H(+) = a 3-oxoacyl-CoA + CO2 + CoA</text>
        <dbReference type="Rhea" id="RHEA:50252"/>
        <dbReference type="ChEBI" id="CHEBI:15378"/>
        <dbReference type="ChEBI" id="CHEBI:16526"/>
        <dbReference type="ChEBI" id="CHEBI:57287"/>
        <dbReference type="ChEBI" id="CHEBI:57384"/>
        <dbReference type="ChEBI" id="CHEBI:58342"/>
        <dbReference type="ChEBI" id="CHEBI:90726"/>
    </reaction>
    <physiologicalReaction direction="left-to-right" evidence="10">
        <dbReference type="Rhea" id="RHEA:50253"/>
    </physiologicalReaction>
</comment>
<evidence type="ECO:0000256" key="8">
    <source>
        <dbReference type="ARBA" id="ARBA00023136"/>
    </source>
</evidence>
<evidence type="ECO:0000256" key="4">
    <source>
        <dbReference type="ARBA" id="ARBA00022692"/>
    </source>
</evidence>
<keyword evidence="3 10" id="KW-0808">Transferase</keyword>
<feature type="transmembrane region" description="Helical" evidence="10">
    <location>
        <begin position="90"/>
        <end position="108"/>
    </location>
</feature>
<evidence type="ECO:0000256" key="7">
    <source>
        <dbReference type="ARBA" id="ARBA00023098"/>
    </source>
</evidence>
<evidence type="ECO:0000256" key="10">
    <source>
        <dbReference type="RuleBase" id="RU361115"/>
    </source>
</evidence>
<proteinExistence type="inferred from homology"/>
<dbReference type="GO" id="GO:0042761">
    <property type="term" value="P:very long-chain fatty acid biosynthetic process"/>
    <property type="evidence" value="ECO:0007669"/>
    <property type="project" value="TreeGrafter"/>
</dbReference>
<comment type="similarity">
    <text evidence="10">Belongs to the ELO family.</text>
</comment>
<keyword evidence="8 10" id="KW-0472">Membrane</keyword>
<dbReference type="PROSITE" id="PS01188">
    <property type="entry name" value="ELO"/>
    <property type="match status" value="1"/>
</dbReference>
<keyword evidence="4 10" id="KW-0812">Transmembrane</keyword>
<name>A0A6G0X5T4_9STRA</name>
<dbReference type="VEuPathDB" id="FungiDB:AeMF1_015498"/>
<sequence length="219" mass="25450">MTTRKSFDLKWALALWNLSLALFSAYGAIRTVPFLINSIVRRGFHHSVCSDATLHYGNGPVGLWVCLFIFSKIPELLDTFFIVMRKKPLLFLHWYHHVTVLLFCWHAYSVRSPSGLYFVSMNYLVHAIMYSYYFFTTLGYRPRWAPVVTVLQLSQMVVGVAVCTWSLFYLSTDRLCHGNASNLKWGLAMYASYFALFAHFFIERYFQRAAKPIHAKKSL</sequence>
<dbReference type="InterPro" id="IPR030457">
    <property type="entry name" value="ELO_CS"/>
</dbReference>